<evidence type="ECO:0000256" key="1">
    <source>
        <dbReference type="ARBA" id="ARBA00022723"/>
    </source>
</evidence>
<keyword evidence="3" id="KW-0862">Zinc</keyword>
<dbReference type="CDD" id="cd15536">
    <property type="entry name" value="PHD_PHRF1"/>
    <property type="match status" value="1"/>
</dbReference>
<feature type="compositionally biased region" description="Basic and acidic residues" evidence="6">
    <location>
        <begin position="666"/>
        <end position="690"/>
    </location>
</feature>
<dbReference type="PROSITE" id="PS50089">
    <property type="entry name" value="ZF_RING_2"/>
    <property type="match status" value="1"/>
</dbReference>
<feature type="region of interest" description="Disordered" evidence="6">
    <location>
        <begin position="302"/>
        <end position="340"/>
    </location>
</feature>
<keyword evidence="2 4" id="KW-0863">Zinc-finger</keyword>
<dbReference type="OrthoDB" id="1935339at2759"/>
<evidence type="ECO:0000259" key="8">
    <source>
        <dbReference type="PROSITE" id="PS50089"/>
    </source>
</evidence>
<feature type="compositionally biased region" description="Polar residues" evidence="6">
    <location>
        <begin position="330"/>
        <end position="340"/>
    </location>
</feature>
<keyword evidence="10" id="KW-1185">Reference proteome</keyword>
<reference evidence="9" key="1">
    <citation type="submission" date="2022-01" db="EMBL/GenBank/DDBJ databases">
        <authorList>
            <person name="King R."/>
        </authorList>
    </citation>
    <scope>NUCLEOTIDE SEQUENCE</scope>
</reference>
<feature type="compositionally biased region" description="Basic and acidic residues" evidence="6">
    <location>
        <begin position="642"/>
        <end position="654"/>
    </location>
</feature>
<feature type="compositionally biased region" description="Basic residues" evidence="6">
    <location>
        <begin position="304"/>
        <end position="328"/>
    </location>
</feature>
<name>A0A9N9WS22_9DIPT</name>
<feature type="compositionally biased region" description="Low complexity" evidence="6">
    <location>
        <begin position="28"/>
        <end position="39"/>
    </location>
</feature>
<dbReference type="SUPFAM" id="SSF57903">
    <property type="entry name" value="FYVE/PHD zinc finger"/>
    <property type="match status" value="1"/>
</dbReference>
<feature type="compositionally biased region" description="Polar residues" evidence="6">
    <location>
        <begin position="479"/>
        <end position="494"/>
    </location>
</feature>
<feature type="compositionally biased region" description="Basic and acidic residues" evidence="6">
    <location>
        <begin position="742"/>
        <end position="751"/>
    </location>
</feature>
<evidence type="ECO:0000313" key="9">
    <source>
        <dbReference type="EMBL" id="CAG9803649.1"/>
    </source>
</evidence>
<evidence type="ECO:0000259" key="7">
    <source>
        <dbReference type="PROSITE" id="PS50016"/>
    </source>
</evidence>
<feature type="compositionally biased region" description="Basic and acidic residues" evidence="6">
    <location>
        <begin position="450"/>
        <end position="464"/>
    </location>
</feature>
<evidence type="ECO:0000256" key="4">
    <source>
        <dbReference type="PROSITE-ProRule" id="PRU00175"/>
    </source>
</evidence>
<feature type="compositionally biased region" description="Low complexity" evidence="6">
    <location>
        <begin position="495"/>
        <end position="505"/>
    </location>
</feature>
<feature type="compositionally biased region" description="Basic and acidic residues" evidence="6">
    <location>
        <begin position="1036"/>
        <end position="1045"/>
    </location>
</feature>
<dbReference type="InterPro" id="IPR011011">
    <property type="entry name" value="Znf_FYVE_PHD"/>
</dbReference>
<feature type="region of interest" description="Disordered" evidence="6">
    <location>
        <begin position="1011"/>
        <end position="1077"/>
    </location>
</feature>
<feature type="compositionally biased region" description="Basic residues" evidence="6">
    <location>
        <begin position="752"/>
        <end position="767"/>
    </location>
</feature>
<dbReference type="InterPro" id="IPR001965">
    <property type="entry name" value="Znf_PHD"/>
</dbReference>
<protein>
    <recommendedName>
        <fullName evidence="11">PHD and RING finger domain-containing protein 1</fullName>
    </recommendedName>
</protein>
<organism evidence="9 10">
    <name type="scientific">Chironomus riparius</name>
    <dbReference type="NCBI Taxonomy" id="315576"/>
    <lineage>
        <taxon>Eukaryota</taxon>
        <taxon>Metazoa</taxon>
        <taxon>Ecdysozoa</taxon>
        <taxon>Arthropoda</taxon>
        <taxon>Hexapoda</taxon>
        <taxon>Insecta</taxon>
        <taxon>Pterygota</taxon>
        <taxon>Neoptera</taxon>
        <taxon>Endopterygota</taxon>
        <taxon>Diptera</taxon>
        <taxon>Nematocera</taxon>
        <taxon>Chironomoidea</taxon>
        <taxon>Chironomidae</taxon>
        <taxon>Chironominae</taxon>
        <taxon>Chironomus</taxon>
    </lineage>
</organism>
<gene>
    <name evidence="9" type="ORF">CHIRRI_LOCUS6547</name>
</gene>
<feature type="region of interest" description="Disordered" evidence="6">
    <location>
        <begin position="892"/>
        <end position="933"/>
    </location>
</feature>
<dbReference type="Pfam" id="PF23030">
    <property type="entry name" value="SCAF11-like_C"/>
    <property type="match status" value="1"/>
</dbReference>
<dbReference type="InterPro" id="IPR047157">
    <property type="entry name" value="PHRF1/Atg35"/>
</dbReference>
<feature type="compositionally biased region" description="Polar residues" evidence="6">
    <location>
        <begin position="813"/>
        <end position="824"/>
    </location>
</feature>
<dbReference type="PANTHER" id="PTHR12618">
    <property type="entry name" value="PHD AND RING FINGER DOMAIN-CONTAINING PROTEIN 1"/>
    <property type="match status" value="1"/>
</dbReference>
<dbReference type="InterPro" id="IPR017907">
    <property type="entry name" value="Znf_RING_CS"/>
</dbReference>
<dbReference type="InterPro" id="IPR001841">
    <property type="entry name" value="Znf_RING"/>
</dbReference>
<reference evidence="9" key="2">
    <citation type="submission" date="2022-10" db="EMBL/GenBank/DDBJ databases">
        <authorList>
            <consortium name="ENA_rothamsted_submissions"/>
            <consortium name="culmorum"/>
            <person name="King R."/>
        </authorList>
    </citation>
    <scope>NUCLEOTIDE SEQUENCE</scope>
</reference>
<dbReference type="AlphaFoldDB" id="A0A9N9WS22"/>
<feature type="compositionally biased region" description="Acidic residues" evidence="6">
    <location>
        <begin position="1022"/>
        <end position="1035"/>
    </location>
</feature>
<sequence>MDEEKNISDQDKIPEELPGTSQPDYDSDGASSSSSANSDNAEKCPICLLSFGSQEIAKPAVCQHAFCFLCIHEWSKVVKTCPIDRKEFKEIIVFENFDSSVPLRTVGIGEQVSLKEFTNGENEYTQCEICRSAEREDVMLLCDGCDKGFHMDCLNPPLLEIPEDNWYCINCDGTDSESESEEESEEQEADIDEINDLQNEIEIEMGQLPSTRLRNRQQPQIIRTLQSERIRNAILARRTLRSAVIDNNLQPSTSQGLNRRSSVQAIPAKKPVKRRKTTRRRRRVTKVVEYELRDGQKFPVKTTRTVRRKKRKSRKTKKARKSSGRRVCSKATSASSFKNSNSNVYDLQKGRQLAGLSNFNIFEPTNLLDYVPDDDGIDEYEAIQNSSGSTLTQSVVNYTNPLRRQALIKKRVINNFTTTSSSVNILDSILNEVSPFDAAISSNKLTKQAGNDKARKSTNDHHEASAQNSNNEPKDQHNEQQAMNSNSSANLDAQNTDNPTSSNNNDRQENTNFAEIHENIVSNERKSPQKKKKQTFDMFGDSPVNQEEDMPNNAEICPNFSIYGSVNRSSDENLSQSQDLMNEENVDLVQMSDGEHNPLDDIEPPAVIRSQPASPDLENDVNDVNDQIIIEERSYTPPILTKDNDKVAEENEKRKRDKEHKRHKRRELERYNVRERFKEKSPKRNRDRFGRNRTRSRTRSRERLARKHSKSNSRDRDRIKDRHKKSKTPEKRRKRSYSRSLSKRDSSNERKQKLHKSKHKKFRRTRSRSLTPQQNRYRDKSPRRRERSTSDKSKKKKRPNRSKEERSTHTKEVFTSGQNILVSVNFNNNNNQEEKRSRSTHSKSHEKYNEEPIVDITAKKKINVSSKPVAIIDLARSPFRELTPDYKKESNVIELSDSEGEKQAPKSPDSTKLYDPFDILNSPSNENVSSSQATTTTSTLKALSKNSIDFTNKLGPAIIKSLNLPLITNNEENLVSSSSSVNNIFDKVFAAPALNKVEVLQNDVIQIPPNMAIESPYSPGNDYDDQPEDNSMEVTDETKANDKQSENIFNDLFGSSTPPFLEKAKSSKKSSSDPDKYLNKLKRQERVVEEVKLVIKPYYANRKITKEQYKEIMRKAVPKICHNKSGEINPAKIKHLIDGYVKMYTHKNKKREVEEIF</sequence>
<keyword evidence="5" id="KW-0175">Coiled coil</keyword>
<evidence type="ECO:0008006" key="11">
    <source>
        <dbReference type="Google" id="ProtNLM"/>
    </source>
</evidence>
<feature type="compositionally biased region" description="Basic and acidic residues" evidence="6">
    <location>
        <begin position="1062"/>
        <end position="1077"/>
    </location>
</feature>
<dbReference type="EMBL" id="OU895878">
    <property type="protein sequence ID" value="CAG9803649.1"/>
    <property type="molecule type" value="Genomic_DNA"/>
</dbReference>
<dbReference type="PROSITE" id="PS01359">
    <property type="entry name" value="ZF_PHD_1"/>
    <property type="match status" value="1"/>
</dbReference>
<feature type="compositionally biased region" description="Basic and acidic residues" evidence="6">
    <location>
        <begin position="1"/>
        <end position="15"/>
    </location>
</feature>
<dbReference type="Gene3D" id="3.30.40.10">
    <property type="entry name" value="Zinc/RING finger domain, C3HC4 (zinc finger)"/>
    <property type="match status" value="1"/>
</dbReference>
<dbReference type="SMART" id="SM00184">
    <property type="entry name" value="RING"/>
    <property type="match status" value="2"/>
</dbReference>
<dbReference type="InterPro" id="IPR019786">
    <property type="entry name" value="Zinc_finger_PHD-type_CS"/>
</dbReference>
<feature type="compositionally biased region" description="Basic residues" evidence="6">
    <location>
        <begin position="655"/>
        <end position="665"/>
    </location>
</feature>
<dbReference type="SMART" id="SM00249">
    <property type="entry name" value="PHD"/>
    <property type="match status" value="1"/>
</dbReference>
<dbReference type="GO" id="GO:0008270">
    <property type="term" value="F:zinc ion binding"/>
    <property type="evidence" value="ECO:0007669"/>
    <property type="project" value="UniProtKB-KW"/>
</dbReference>
<feature type="coiled-coil region" evidence="5">
    <location>
        <begin position="177"/>
        <end position="204"/>
    </location>
</feature>
<dbReference type="PROSITE" id="PS00518">
    <property type="entry name" value="ZF_RING_1"/>
    <property type="match status" value="1"/>
</dbReference>
<dbReference type="PANTHER" id="PTHR12618:SF20">
    <property type="entry name" value="PHD AND RING FINGER DOMAIN-CONTAINING PROTEIN 1"/>
    <property type="match status" value="1"/>
</dbReference>
<keyword evidence="1" id="KW-0479">Metal-binding</keyword>
<dbReference type="InterPro" id="IPR019787">
    <property type="entry name" value="Znf_PHD-finger"/>
</dbReference>
<feature type="region of interest" description="Disordered" evidence="6">
    <location>
        <begin position="592"/>
        <end position="851"/>
    </location>
</feature>
<feature type="compositionally biased region" description="Basic residues" evidence="6">
    <location>
        <begin position="691"/>
        <end position="711"/>
    </location>
</feature>
<dbReference type="Pfam" id="PF13639">
    <property type="entry name" value="zf-RING_2"/>
    <property type="match status" value="1"/>
</dbReference>
<proteinExistence type="predicted"/>
<evidence type="ECO:0000256" key="5">
    <source>
        <dbReference type="SAM" id="Coils"/>
    </source>
</evidence>
<feature type="domain" description="RING-type" evidence="8">
    <location>
        <begin position="44"/>
        <end position="85"/>
    </location>
</feature>
<feature type="domain" description="PHD-type" evidence="7">
    <location>
        <begin position="124"/>
        <end position="174"/>
    </location>
</feature>
<evidence type="ECO:0000256" key="2">
    <source>
        <dbReference type="ARBA" id="ARBA00022771"/>
    </source>
</evidence>
<feature type="compositionally biased region" description="Basic and acidic residues" evidence="6">
    <location>
        <begin position="832"/>
        <end position="850"/>
    </location>
</feature>
<dbReference type="SUPFAM" id="SSF57850">
    <property type="entry name" value="RING/U-box"/>
    <property type="match status" value="1"/>
</dbReference>
<evidence type="ECO:0000256" key="6">
    <source>
        <dbReference type="SAM" id="MobiDB-lite"/>
    </source>
</evidence>
<feature type="compositionally biased region" description="Basic and acidic residues" evidence="6">
    <location>
        <begin position="801"/>
        <end position="812"/>
    </location>
</feature>
<feature type="region of interest" description="Disordered" evidence="6">
    <location>
        <begin position="1"/>
        <end position="39"/>
    </location>
</feature>
<accession>A0A9N9WS22</accession>
<evidence type="ECO:0000256" key="3">
    <source>
        <dbReference type="ARBA" id="ARBA00022833"/>
    </source>
</evidence>
<dbReference type="Proteomes" id="UP001153620">
    <property type="component" value="Chromosome 2"/>
</dbReference>
<dbReference type="InterPro" id="IPR057031">
    <property type="entry name" value="SFR19-like_C"/>
</dbReference>
<feature type="compositionally biased region" description="Basic and acidic residues" evidence="6">
    <location>
        <begin position="515"/>
        <end position="527"/>
    </location>
</feature>
<evidence type="ECO:0000313" key="10">
    <source>
        <dbReference type="Proteomes" id="UP001153620"/>
    </source>
</evidence>
<dbReference type="Pfam" id="PF00628">
    <property type="entry name" value="PHD"/>
    <property type="match status" value="1"/>
</dbReference>
<dbReference type="Gene3D" id="2.30.30.1150">
    <property type="match status" value="1"/>
</dbReference>
<dbReference type="PROSITE" id="PS50016">
    <property type="entry name" value="ZF_PHD_2"/>
    <property type="match status" value="1"/>
</dbReference>
<feature type="region of interest" description="Disordered" evidence="6">
    <location>
        <begin position="444"/>
        <end position="549"/>
    </location>
</feature>
<dbReference type="InterPro" id="IPR013083">
    <property type="entry name" value="Znf_RING/FYVE/PHD"/>
</dbReference>
<feature type="compositionally biased region" description="Basic residues" evidence="6">
    <location>
        <begin position="721"/>
        <end position="737"/>
    </location>
</feature>